<evidence type="ECO:0000313" key="3">
    <source>
        <dbReference type="Proteomes" id="UP000001903"/>
    </source>
</evidence>
<organism evidence="2 3">
    <name type="scientific">Haloterrigena turkmenica (strain ATCC 51198 / DSM 5511 / JCM 9101 / NCIMB 13204 / VKM B-1734 / 4k)</name>
    <name type="common">Halococcus turkmenicus</name>
    <dbReference type="NCBI Taxonomy" id="543526"/>
    <lineage>
        <taxon>Archaea</taxon>
        <taxon>Methanobacteriati</taxon>
        <taxon>Methanobacteriota</taxon>
        <taxon>Stenosarchaea group</taxon>
        <taxon>Halobacteria</taxon>
        <taxon>Halobacteriales</taxon>
        <taxon>Natrialbaceae</taxon>
        <taxon>Haloterrigena</taxon>
    </lineage>
</organism>
<protein>
    <submittedName>
        <fullName evidence="2">Uncharacterized protein</fullName>
    </submittedName>
</protein>
<feature type="compositionally biased region" description="Low complexity" evidence="1">
    <location>
        <begin position="54"/>
        <end position="71"/>
    </location>
</feature>
<evidence type="ECO:0000313" key="2">
    <source>
        <dbReference type="EMBL" id="ADB63635.1"/>
    </source>
</evidence>
<dbReference type="EMBL" id="CP001863">
    <property type="protein sequence ID" value="ADB63635.1"/>
    <property type="molecule type" value="Genomic_DNA"/>
</dbReference>
<feature type="compositionally biased region" description="Polar residues" evidence="1">
    <location>
        <begin position="15"/>
        <end position="32"/>
    </location>
</feature>
<dbReference type="HOGENOM" id="CLU_1500268_0_0_2"/>
<geneLocation type="plasmid" evidence="2 3">
    <name>pHTUR03</name>
</geneLocation>
<accession>D2S2N8</accession>
<dbReference type="AlphaFoldDB" id="D2S2N8"/>
<name>D2S2N8_HALTV</name>
<gene>
    <name evidence="2" type="ordered locus">Htur_4887</name>
</gene>
<proteinExistence type="predicted"/>
<sequence length="179" mass="20209">MTVRKSLSGLRLEHSMSSSKPTLSRPRSSMGHTSSRAASPSRSSTRPTTRRSRSPSSTTRSTADSSESTTPRPRRSRFVTARTNSPSWRRRASTTFHSRIRTHSERWPSRTNRSTRRRLRVPRVSSRPPAAASPVLRANRFGCKLETTAWEWRRAETSVPRKSPLRAATIHMVELSSGL</sequence>
<feature type="compositionally biased region" description="Low complexity" evidence="1">
    <location>
        <begin position="122"/>
        <end position="132"/>
    </location>
</feature>
<keyword evidence="3" id="KW-1185">Reference proteome</keyword>
<dbReference type="KEGG" id="htu:Htur_4887"/>
<evidence type="ECO:0000256" key="1">
    <source>
        <dbReference type="SAM" id="MobiDB-lite"/>
    </source>
</evidence>
<reference evidence="2 3" key="1">
    <citation type="journal article" date="2010" name="Stand. Genomic Sci.">
        <title>Complete genome sequence of Haloterrigena turkmenica type strain (4k).</title>
        <authorList>
            <person name="Saunders E."/>
            <person name="Tindall B.J."/>
            <person name="Fahnrich R."/>
            <person name="Lapidus A."/>
            <person name="Copeland A."/>
            <person name="Del Rio T.G."/>
            <person name="Lucas S."/>
            <person name="Chen F."/>
            <person name="Tice H."/>
            <person name="Cheng J.F."/>
            <person name="Han C."/>
            <person name="Detter J.C."/>
            <person name="Bruce D."/>
            <person name="Goodwin L."/>
            <person name="Chain P."/>
            <person name="Pitluck S."/>
            <person name="Pati A."/>
            <person name="Ivanova N."/>
            <person name="Mavromatis K."/>
            <person name="Chen A."/>
            <person name="Palaniappan K."/>
            <person name="Land M."/>
            <person name="Hauser L."/>
            <person name="Chang Y.J."/>
            <person name="Jeffries C.D."/>
            <person name="Brettin T."/>
            <person name="Rohde M."/>
            <person name="Goker M."/>
            <person name="Bristow J."/>
            <person name="Eisen J.A."/>
            <person name="Markowitz V."/>
            <person name="Hugenholtz P."/>
            <person name="Klenk H.P."/>
            <person name="Kyrpides N.C."/>
        </authorList>
    </citation>
    <scope>NUCLEOTIDE SEQUENCE [LARGE SCALE GENOMIC DNA]</scope>
    <source>
        <strain evidence="3">ATCC 51198 / DSM 5511 / JCM 9101 / NCIMB 13204 / VKM B-1734 / 4k</strain>
    </source>
</reference>
<feature type="compositionally biased region" description="Polar residues" evidence="1">
    <location>
        <begin position="81"/>
        <end position="97"/>
    </location>
</feature>
<feature type="compositionally biased region" description="Low complexity" evidence="1">
    <location>
        <begin position="33"/>
        <end position="47"/>
    </location>
</feature>
<dbReference type="Proteomes" id="UP000001903">
    <property type="component" value="Plasmid pHTUR03"/>
</dbReference>
<keyword evidence="2" id="KW-0614">Plasmid</keyword>
<feature type="region of interest" description="Disordered" evidence="1">
    <location>
        <begin position="1"/>
        <end position="132"/>
    </location>
</feature>